<feature type="region of interest" description="Disordered" evidence="13">
    <location>
        <begin position="97"/>
        <end position="159"/>
    </location>
</feature>
<evidence type="ECO:0000256" key="4">
    <source>
        <dbReference type="ARBA" id="ARBA00022737"/>
    </source>
</evidence>
<dbReference type="PROSITE" id="PS50812">
    <property type="entry name" value="PWWP"/>
    <property type="match status" value="1"/>
</dbReference>
<dbReference type="InterPro" id="IPR019542">
    <property type="entry name" value="Enhancer_polycomb-like_N"/>
</dbReference>
<evidence type="ECO:0000259" key="15">
    <source>
        <dbReference type="PROSITE" id="PS50016"/>
    </source>
</evidence>
<feature type="compositionally biased region" description="Polar residues" evidence="13">
    <location>
        <begin position="97"/>
        <end position="121"/>
    </location>
</feature>
<evidence type="ECO:0000256" key="3">
    <source>
        <dbReference type="ARBA" id="ARBA00022723"/>
    </source>
</evidence>
<feature type="domain" description="PHD-type" evidence="17">
    <location>
        <begin position="310"/>
        <end position="431"/>
    </location>
</feature>
<dbReference type="InterPro" id="IPR034732">
    <property type="entry name" value="EPHD"/>
</dbReference>
<dbReference type="SMART" id="SM00249">
    <property type="entry name" value="PHD"/>
    <property type="match status" value="2"/>
</dbReference>
<feature type="compositionally biased region" description="Polar residues" evidence="13">
    <location>
        <begin position="128"/>
        <end position="157"/>
    </location>
</feature>
<dbReference type="AlphaFoldDB" id="A0AAV6QL33"/>
<feature type="domain" description="PHD-type" evidence="15">
    <location>
        <begin position="256"/>
        <end position="306"/>
    </location>
</feature>
<evidence type="ECO:0000256" key="6">
    <source>
        <dbReference type="ARBA" id="ARBA00022833"/>
    </source>
</evidence>
<dbReference type="GO" id="GO:0008270">
    <property type="term" value="F:zinc ion binding"/>
    <property type="evidence" value="ECO:0007669"/>
    <property type="project" value="UniProtKB-KW"/>
</dbReference>
<dbReference type="Pfam" id="PF13831">
    <property type="entry name" value="PHD_2"/>
    <property type="match status" value="1"/>
</dbReference>
<dbReference type="InterPro" id="IPR019786">
    <property type="entry name" value="Zinc_finger_PHD-type_CS"/>
</dbReference>
<feature type="compositionally biased region" description="Pro residues" evidence="13">
    <location>
        <begin position="1016"/>
        <end position="1026"/>
    </location>
</feature>
<keyword evidence="5 11" id="KW-0863">Zinc-finger</keyword>
<evidence type="ECO:0000256" key="8">
    <source>
        <dbReference type="ARBA" id="ARBA00023117"/>
    </source>
</evidence>
<dbReference type="InterPro" id="IPR050701">
    <property type="entry name" value="Histone_Mod_Regulator"/>
</dbReference>
<evidence type="ECO:0000256" key="7">
    <source>
        <dbReference type="ARBA" id="ARBA00022990"/>
    </source>
</evidence>
<feature type="coiled-coil region" evidence="12">
    <location>
        <begin position="565"/>
        <end position="611"/>
    </location>
</feature>
<dbReference type="SMART" id="SM00293">
    <property type="entry name" value="PWWP"/>
    <property type="match status" value="1"/>
</dbReference>
<keyword evidence="2" id="KW-0597">Phosphoprotein</keyword>
<dbReference type="Pfam" id="PF00855">
    <property type="entry name" value="PWWP"/>
    <property type="match status" value="1"/>
</dbReference>
<evidence type="ECO:0000256" key="1">
    <source>
        <dbReference type="ARBA" id="ARBA00004123"/>
    </source>
</evidence>
<evidence type="ECO:0000256" key="9">
    <source>
        <dbReference type="ARBA" id="ARBA00023242"/>
    </source>
</evidence>
<feature type="region of interest" description="Disordered" evidence="13">
    <location>
        <begin position="803"/>
        <end position="1106"/>
    </location>
</feature>
<evidence type="ECO:0000256" key="13">
    <source>
        <dbReference type="SAM" id="MobiDB-lite"/>
    </source>
</evidence>
<dbReference type="InterPro" id="IPR001487">
    <property type="entry name" value="Bromodomain"/>
</dbReference>
<feature type="compositionally biased region" description="Basic residues" evidence="13">
    <location>
        <begin position="841"/>
        <end position="854"/>
    </location>
</feature>
<dbReference type="Pfam" id="PF10513">
    <property type="entry name" value="EPL1"/>
    <property type="match status" value="1"/>
</dbReference>
<keyword evidence="6" id="KW-0862">Zinc</keyword>
<feature type="domain" description="Bromo" evidence="14">
    <location>
        <begin position="629"/>
        <end position="699"/>
    </location>
</feature>
<protein>
    <submittedName>
        <fullName evidence="18">Bromodomain and PHD finger-containing 3-like isoform X2</fullName>
    </submittedName>
</protein>
<evidence type="ECO:0000259" key="14">
    <source>
        <dbReference type="PROSITE" id="PS50014"/>
    </source>
</evidence>
<dbReference type="PROSITE" id="PS01359">
    <property type="entry name" value="ZF_PHD_1"/>
    <property type="match status" value="1"/>
</dbReference>
<name>A0AAV6QL33_SOLSE</name>
<dbReference type="GO" id="GO:0006357">
    <property type="term" value="P:regulation of transcription by RNA polymerase II"/>
    <property type="evidence" value="ECO:0007669"/>
    <property type="project" value="TreeGrafter"/>
</dbReference>
<dbReference type="PANTHER" id="PTHR13793:SF133">
    <property type="entry name" value="BROMODOMAIN AND PHD FINGER-CONTAINING PROTEIN 3 ISOFORM X1"/>
    <property type="match status" value="1"/>
</dbReference>
<dbReference type="PANTHER" id="PTHR13793">
    <property type="entry name" value="PHD FINGER PROTEINS"/>
    <property type="match status" value="1"/>
</dbReference>
<feature type="compositionally biased region" description="Low complexity" evidence="13">
    <location>
        <begin position="1006"/>
        <end position="1015"/>
    </location>
</feature>
<evidence type="ECO:0000259" key="16">
    <source>
        <dbReference type="PROSITE" id="PS50812"/>
    </source>
</evidence>
<evidence type="ECO:0000256" key="12">
    <source>
        <dbReference type="SAM" id="Coils"/>
    </source>
</evidence>
<dbReference type="InterPro" id="IPR001965">
    <property type="entry name" value="Znf_PHD"/>
</dbReference>
<feature type="domain" description="PWWP" evidence="16">
    <location>
        <begin position="1121"/>
        <end position="1204"/>
    </location>
</feature>
<dbReference type="Pfam" id="PF13832">
    <property type="entry name" value="zf-HC5HC2H_2"/>
    <property type="match status" value="1"/>
</dbReference>
<proteinExistence type="predicted"/>
<feature type="compositionally biased region" description="Polar residues" evidence="13">
    <location>
        <begin position="1096"/>
        <end position="1106"/>
    </location>
</feature>
<evidence type="ECO:0000256" key="11">
    <source>
        <dbReference type="PROSITE-ProRule" id="PRU00146"/>
    </source>
</evidence>
<dbReference type="PROSITE" id="PS00633">
    <property type="entry name" value="BROMODOMAIN_1"/>
    <property type="match status" value="1"/>
</dbReference>
<dbReference type="PROSITE" id="PS50016">
    <property type="entry name" value="ZF_PHD_2"/>
    <property type="match status" value="1"/>
</dbReference>
<evidence type="ECO:0000256" key="5">
    <source>
        <dbReference type="ARBA" id="ARBA00022771"/>
    </source>
</evidence>
<dbReference type="PROSITE" id="PS51805">
    <property type="entry name" value="EPHD"/>
    <property type="match status" value="1"/>
</dbReference>
<sequence length="1250" mass="139646">MSSRTSSMSSLSYVNQSELVWHSHCSGPSFKGTGVNSHAEVEEVGILQLSPSRETLTYAQAQKIVEVDLDGRLHRINITDPLPIITEDEMTAQDITECNSNKENSEQTQNKTRSWRKPSNSKSRKSGKNTTHQNQRSGSHQHTGEANSFQHSSNQSALPEPTFRTLSTVCPTEALPLPKAYYRFIEKSGEEQDSVAEYDMDEEDLAWLEMVNQKRVCDGHASVSADTFELLIDRLERESILESRSQALSQNTVDEDAFCCVCLDDECLNSNVILFCDICNLAVHQECYGVPYVPEGQWLCRCCLQSPSRPVDCVLCPNQGGAFKQTSDGRWAHVVCAIWIPEVCFANTVFLEPVEGVKNIPTARWKLTCYLCKQKGRGASIQCHKANCYRAFHVTCAQKAGLFMKIDPVRETGVNGTTFSVKKTAFCEHHSPVGFRRDGSGDESVEGRLVGGRGNRGQRSYTQSSPSPSNKKATKGQKKKNTKGSGGSTRRSNVPVLLVPQIPSHRLNKICTGVEVQRKNQFMQRLHNYWLLKRQSRNGMPLIRRLHSHLQAHKTAEQREPDEKLSAAREELRYWQKLRQDLERARLLVELIRKRERLKREQMKIQQAALELKLTPALVLLRSTLEQLQEKDTAKIFSQPVNLSEVPDYLEFISQPMDFSSMRAKLEGHAYCSIADLQRDFELMISNCLKYNSKDTMFHKAALQLREVGGAVLRHAHRQSQSIGLDPNTGMHLPDAPNKHGFYHCTWDDVDSLLDPENRLHLTTDEQLKALLDKLDVVASMRTSGGRTKRIRLLRREINALRQKMNQQQQQQQSAQCVSSNDKEDEGKDNDEEEEVEERKTKKKKKKEKEKKSKKMDSVDSGRLTAVSNCGTDDSPPVLELTCPVSSPLPGDAPLEPPVLGIVTGGRRSPGRSYKRQRSSRSGSKSQGEDEAEVGETPSSQPEAFHEVTPLGKPPTLPLAGVGRRTSILFKKAKNGARLTKNKSPPQQNSKTSEDKTNGLDSTPASPKSPSVTTLPPTPNPSPAPHSPSSHHLRSRGLSSEGEADKHSPPVREAGLTNGKHHSADHDDDDDDQTLKSSVSPPKRSRGKPALAKVPNSENGDVSGSGKSTLLSLDIETELAPLDLVWAKCRGYPSYPAMIVDPDMPQEGLLHNGIPIPVPPAEVLKLGEWRQTDEGEKLFLVLFFDTKRTWQWLPRSKLLPLGMDDTVDKLRLMEGKKPSVRKSVHTAYDRAILHLNHVRGNVNFTPSNFI</sequence>
<dbReference type="SMART" id="SM00297">
    <property type="entry name" value="BROMO"/>
    <property type="match status" value="1"/>
</dbReference>
<feature type="region of interest" description="Disordered" evidence="13">
    <location>
        <begin position="437"/>
        <end position="495"/>
    </location>
</feature>
<keyword evidence="19" id="KW-1185">Reference proteome</keyword>
<evidence type="ECO:0000259" key="17">
    <source>
        <dbReference type="PROSITE" id="PS51805"/>
    </source>
</evidence>
<dbReference type="FunFam" id="3.30.40.10:FF:000007">
    <property type="entry name" value="Bromodomain containing 1, isoform CRA_b"/>
    <property type="match status" value="1"/>
</dbReference>
<dbReference type="InterPro" id="IPR019787">
    <property type="entry name" value="Znf_PHD-finger"/>
</dbReference>
<evidence type="ECO:0000256" key="10">
    <source>
        <dbReference type="PROSITE-ProRule" id="PRU00035"/>
    </source>
</evidence>
<dbReference type="Proteomes" id="UP000693946">
    <property type="component" value="Linkage Group LG4"/>
</dbReference>
<dbReference type="FunFam" id="3.30.40.10:FF:000008">
    <property type="entry name" value="Bromodomain containing 1, isoform CRA_a"/>
    <property type="match status" value="1"/>
</dbReference>
<reference evidence="18 19" key="1">
    <citation type="journal article" date="2021" name="Sci. Rep.">
        <title>Chromosome anchoring in Senegalese sole (Solea senegalensis) reveals sex-associated markers and genome rearrangements in flatfish.</title>
        <authorList>
            <person name="Guerrero-Cozar I."/>
            <person name="Gomez-Garrido J."/>
            <person name="Berbel C."/>
            <person name="Martinez-Blanch J.F."/>
            <person name="Alioto T."/>
            <person name="Claros M.G."/>
            <person name="Gagnaire P.A."/>
            <person name="Manchado M."/>
        </authorList>
    </citation>
    <scope>NUCLEOTIDE SEQUENCE [LARGE SCALE GENOMIC DNA]</scope>
    <source>
        <strain evidence="18">Sse05_10M</strain>
    </source>
</reference>
<gene>
    <name evidence="18" type="ORF">JOB18_013750</name>
</gene>
<keyword evidence="9" id="KW-0539">Nucleus</keyword>
<accession>A0AAV6QL33</accession>
<dbReference type="EMBL" id="JAGKHQ010000016">
    <property type="protein sequence ID" value="KAG7493642.1"/>
    <property type="molecule type" value="Genomic_DNA"/>
</dbReference>
<keyword evidence="8 10" id="KW-0103">Bromodomain</keyword>
<comment type="subcellular location">
    <subcellularLocation>
        <location evidence="1">Nucleus</location>
    </subcellularLocation>
</comment>
<dbReference type="FunFam" id="2.30.30.140:FF:000008">
    <property type="entry name" value="Bromodomain containing 1, isoform CRA_b"/>
    <property type="match status" value="1"/>
</dbReference>
<dbReference type="CDD" id="cd15572">
    <property type="entry name" value="PHD_BRPF"/>
    <property type="match status" value="1"/>
</dbReference>
<organism evidence="18 19">
    <name type="scientific">Solea senegalensis</name>
    <name type="common">Senegalese sole</name>
    <dbReference type="NCBI Taxonomy" id="28829"/>
    <lineage>
        <taxon>Eukaryota</taxon>
        <taxon>Metazoa</taxon>
        <taxon>Chordata</taxon>
        <taxon>Craniata</taxon>
        <taxon>Vertebrata</taxon>
        <taxon>Euteleostomi</taxon>
        <taxon>Actinopterygii</taxon>
        <taxon>Neopterygii</taxon>
        <taxon>Teleostei</taxon>
        <taxon>Neoteleostei</taxon>
        <taxon>Acanthomorphata</taxon>
        <taxon>Carangaria</taxon>
        <taxon>Pleuronectiformes</taxon>
        <taxon>Pleuronectoidei</taxon>
        <taxon>Soleidae</taxon>
        <taxon>Solea</taxon>
    </lineage>
</organism>
<feature type="compositionally biased region" description="Polar residues" evidence="13">
    <location>
        <begin position="982"/>
        <end position="991"/>
    </location>
</feature>
<evidence type="ECO:0000313" key="18">
    <source>
        <dbReference type="EMBL" id="KAG7493642.1"/>
    </source>
</evidence>
<dbReference type="InterPro" id="IPR018359">
    <property type="entry name" value="Bromodomain_CS"/>
</dbReference>
<keyword evidence="3" id="KW-0479">Metal-binding</keyword>
<keyword evidence="4" id="KW-0677">Repeat</keyword>
<feature type="compositionally biased region" description="Basic residues" evidence="13">
    <location>
        <begin position="909"/>
        <end position="919"/>
    </location>
</feature>
<keyword evidence="12" id="KW-0175">Coiled coil</keyword>
<comment type="caution">
    <text evidence="18">The sequence shown here is derived from an EMBL/GenBank/DDBJ whole genome shotgun (WGS) entry which is preliminary data.</text>
</comment>
<feature type="compositionally biased region" description="Basic residues" evidence="13">
    <location>
        <begin position="472"/>
        <end position="482"/>
    </location>
</feature>
<dbReference type="PROSITE" id="PS50014">
    <property type="entry name" value="BROMODOMAIN_2"/>
    <property type="match status" value="1"/>
</dbReference>
<dbReference type="Pfam" id="PF00439">
    <property type="entry name" value="Bromodomain"/>
    <property type="match status" value="1"/>
</dbReference>
<evidence type="ECO:0000256" key="2">
    <source>
        <dbReference type="ARBA" id="ARBA00022553"/>
    </source>
</evidence>
<feature type="compositionally biased region" description="Acidic residues" evidence="13">
    <location>
        <begin position="827"/>
        <end position="836"/>
    </location>
</feature>
<feature type="compositionally biased region" description="Polar residues" evidence="13">
    <location>
        <begin position="457"/>
        <end position="468"/>
    </location>
</feature>
<keyword evidence="7" id="KW-0007">Acetylation</keyword>
<dbReference type="InterPro" id="IPR000313">
    <property type="entry name" value="PWWP_dom"/>
</dbReference>
<evidence type="ECO:0000313" key="19">
    <source>
        <dbReference type="Proteomes" id="UP000693946"/>
    </source>
</evidence>
<dbReference type="GO" id="GO:0005634">
    <property type="term" value="C:nucleus"/>
    <property type="evidence" value="ECO:0007669"/>
    <property type="project" value="UniProtKB-SubCell"/>
</dbReference>